<evidence type="ECO:0000313" key="11">
    <source>
        <dbReference type="EMBL" id="TLM78378.1"/>
    </source>
</evidence>
<dbReference type="InterPro" id="IPR050708">
    <property type="entry name" value="T6SS_VgrG/RHS"/>
</dbReference>
<dbReference type="Pfam" id="PF25023">
    <property type="entry name" value="TEN_YD-shell"/>
    <property type="match status" value="2"/>
</dbReference>
<comment type="catalytic activity">
    <reaction evidence="7">
        <text>L-arginyl-[protein] + NAD(+) = N(omega)-(ADP-D-ribosyl)-L-arginyl-[protein] + nicotinamide + H(+)</text>
        <dbReference type="Rhea" id="RHEA:19149"/>
        <dbReference type="Rhea" id="RHEA-COMP:10532"/>
        <dbReference type="Rhea" id="RHEA-COMP:15087"/>
        <dbReference type="ChEBI" id="CHEBI:15378"/>
        <dbReference type="ChEBI" id="CHEBI:17154"/>
        <dbReference type="ChEBI" id="CHEBI:29965"/>
        <dbReference type="ChEBI" id="CHEBI:57540"/>
        <dbReference type="ChEBI" id="CHEBI:142554"/>
        <dbReference type="EC" id="2.4.2.31"/>
    </reaction>
</comment>
<evidence type="ECO:0000256" key="4">
    <source>
        <dbReference type="ARBA" id="ARBA00022679"/>
    </source>
</evidence>
<dbReference type="Pfam" id="PF05593">
    <property type="entry name" value="RHS_repeat"/>
    <property type="match status" value="2"/>
</dbReference>
<dbReference type="InterPro" id="IPR045351">
    <property type="entry name" value="DUF6531"/>
</dbReference>
<evidence type="ECO:0000256" key="3">
    <source>
        <dbReference type="ARBA" id="ARBA00022676"/>
    </source>
</evidence>
<feature type="domain" description="DUF6531" evidence="9">
    <location>
        <begin position="422"/>
        <end position="495"/>
    </location>
</feature>
<feature type="domain" description="Teneurin-like YD-shell" evidence="10">
    <location>
        <begin position="808"/>
        <end position="983"/>
    </location>
</feature>
<accession>A0ABY2UJK4</accession>
<evidence type="ECO:0000313" key="12">
    <source>
        <dbReference type="Proteomes" id="UP000306791"/>
    </source>
</evidence>
<evidence type="ECO:0000256" key="1">
    <source>
        <dbReference type="ARBA" id="ARBA00009558"/>
    </source>
</evidence>
<dbReference type="Pfam" id="PF01129">
    <property type="entry name" value="ART"/>
    <property type="match status" value="1"/>
</dbReference>
<dbReference type="NCBIfam" id="TIGR03696">
    <property type="entry name" value="Rhs_assc_core"/>
    <property type="match status" value="1"/>
</dbReference>
<keyword evidence="6" id="KW-0677">Repeat</keyword>
<dbReference type="SUPFAM" id="SSF56399">
    <property type="entry name" value="ADP-ribosylation"/>
    <property type="match status" value="1"/>
</dbReference>
<name>A0ABY2UJK4_9GAMM</name>
<feature type="region of interest" description="Disordered" evidence="8">
    <location>
        <begin position="335"/>
        <end position="417"/>
    </location>
</feature>
<dbReference type="Gene3D" id="3.90.176.10">
    <property type="entry name" value="Toxin ADP-ribosyltransferase, Chain A, domain 1"/>
    <property type="match status" value="1"/>
</dbReference>
<dbReference type="NCBIfam" id="TIGR01643">
    <property type="entry name" value="YD_repeat_2x"/>
    <property type="match status" value="10"/>
</dbReference>
<dbReference type="InterPro" id="IPR000768">
    <property type="entry name" value="ART"/>
</dbReference>
<dbReference type="PANTHER" id="PTHR32305:SF15">
    <property type="entry name" value="PROTEIN RHSA-RELATED"/>
    <property type="match status" value="1"/>
</dbReference>
<dbReference type="PROSITE" id="PS51996">
    <property type="entry name" value="TR_MART"/>
    <property type="match status" value="1"/>
</dbReference>
<evidence type="ECO:0000259" key="10">
    <source>
        <dbReference type="Pfam" id="PF25023"/>
    </source>
</evidence>
<organism evidence="11 12">
    <name type="scientific">Microbulbifer harenosus</name>
    <dbReference type="NCBI Taxonomy" id="2576840"/>
    <lineage>
        <taxon>Bacteria</taxon>
        <taxon>Pseudomonadati</taxon>
        <taxon>Pseudomonadota</taxon>
        <taxon>Gammaproteobacteria</taxon>
        <taxon>Cellvibrionales</taxon>
        <taxon>Microbulbiferaceae</taxon>
        <taxon>Microbulbifer</taxon>
    </lineage>
</organism>
<dbReference type="InterPro" id="IPR006530">
    <property type="entry name" value="YD"/>
</dbReference>
<keyword evidence="5" id="KW-0548">Nucleotidyltransferase</keyword>
<dbReference type="InterPro" id="IPR056823">
    <property type="entry name" value="TEN-like_YD-shell"/>
</dbReference>
<evidence type="ECO:0000259" key="9">
    <source>
        <dbReference type="Pfam" id="PF20148"/>
    </source>
</evidence>
<dbReference type="InterPro" id="IPR031325">
    <property type="entry name" value="RHS_repeat"/>
</dbReference>
<feature type="compositionally biased region" description="Basic and acidic residues" evidence="8">
    <location>
        <begin position="374"/>
        <end position="385"/>
    </location>
</feature>
<proteinExistence type="inferred from homology"/>
<evidence type="ECO:0000256" key="6">
    <source>
        <dbReference type="ARBA" id="ARBA00022737"/>
    </source>
</evidence>
<dbReference type="PANTHER" id="PTHR32305">
    <property type="match status" value="1"/>
</dbReference>
<keyword evidence="12" id="KW-1185">Reference proteome</keyword>
<evidence type="ECO:0000256" key="5">
    <source>
        <dbReference type="ARBA" id="ARBA00022695"/>
    </source>
</evidence>
<feature type="domain" description="Teneurin-like YD-shell" evidence="10">
    <location>
        <begin position="1171"/>
        <end position="1443"/>
    </location>
</feature>
<sequence>MQIYVETQRGERFRVTEGWASAPTIFDNDFSADLLASFPTDALDQIFEAFLAPKLLNHSFEKVFGSGDLLHTRQFPGAPAHFSDDHKAVYAAVRQHQILVEAAPFGEAALNNRQSGIRHQIRMALQKIIAEERAEAARIQAVHEKRTELEKVGAHIAQGAKGFGQAVWNLAVWTKDLAEVAMVINPIRMQTEMLNAAYDYYAHDKSFDASTREYLGNARKEVVDVLGFDPTTITAEQLEQAFEVAHLVYDDAGLRSDIGRFAKDYVKAQHSLEISEFAGGGVFEIALTIVLAAFTGGVGGAAAMAKNARLMFRFKDVGDLMLDFAKYQKQRKRLQKAQSAKGEGTSFDSLPTEEVTVSPLAGPESSPAARKSRSQNDADKNKSDSGEQESSIASEEDKASGATGVNGDGQTTQCNARACEGGEPINLKTGEERLTLVDAVLDGPLPLTVARTYRSSNHTDSGLGVGWSHTLAEKLVVRKSRDVVELYDAEGRVISLPIPGCSGRSYNVVEQLSITRNSADHWIVTPYGAPQGVQKHFRSVSADSDALLLSEIRDGYGNFYRFHYVNKQLICVESSLSEALHITPVDGRIGELKKETRDGHISTLARYEYSDHGDLIRATDANGHSEEYEFSGHLIKKRTLKSGYSFHFLWDNTGPGARCLRQWGDPIDGKATYDYTFAWDDDGRGVSVTDTRGGTERYRFNDRALPIYHRDAEGAETLYTYNTMGQPVSVQLPSEEGIDRREIFEYDDLGRLTAKTDVGGGVHKIEYNAAGQPAKVTDAAGRIWQRQYNERGQITASIDPLGQATHYSYNPIGLIGSITNPLGQTTRYLWNPQGKLSAVHDASGRSQHYRYDVAQRLIEVQHGPGLSTRYEYDAQDRVSAITAPDGGRTEYRYNPQGLIAEIVDPEGRSTRYSYDGLSQVKARTNPDGSQLQYQYDGERNLIGLVNEKGEQYQLKYDLRERLIEEVGFDGRVTRYAYSKAGHLIASRAVTDPLSTGKSGKGVDTLFDRDSFGRLLQETTPDGITTFRYNRAGQMTEAENAHRKLRWQYDAAGRLIGDWQDRAEIRHEYDAAGNRIASLLPNGEKLRIGYNAAGQFQSLHRTPAGEEVEQLLAEISRDELGRETQRLHGNGLATESQYDPQGRLQKMRLGKSSGPVENPVSGQPLLVRAYGYNRSGQLSQIDDSLRGTRKYHYDALDRLTQVEGPNPEHFIHDPAHNILAAAATPEEAKQQASATQVTGNRLKFRGDTHYEYDIHGNRIAALRGKGKKLQTRYRYNSKHQLIAVAQYRMDDAGEAQLQRETQYQYDPLGRRIAKTDADKRIEFLWDGDVLLQETTRDTSTDQDLKERSYYFEPGTFKPLALSENDEIYHYHLDHLGTPDTLTNGRGKVAWSVSYKSYGNLAVAHCNEVEQPIRFQGQYFDEESGLHYNRFRFFDPECGQFTQQDPVGLLGGVNNYEYVRNPNSWIDPYGLSCKEVIPDDFDVVEDMLVNNVVERNNFGNFVGASLEVYDSTPALKENLFEHELLALRAYTGPNYELMNGALRGERPDLISQWAPVNRAASRALEKLSTVPGYGYSGRVFRGTGMSEAEVHDRFPEVGKIYKDRGFTSTSTESSVAFDGYFKGNVRITAETHSGISIDSFSATNGEGEVLFKPDTEFDIIKKELGSDGKTWEIHLKERG</sequence>
<evidence type="ECO:0000256" key="8">
    <source>
        <dbReference type="SAM" id="MobiDB-lite"/>
    </source>
</evidence>
<dbReference type="InterPro" id="IPR022385">
    <property type="entry name" value="Rhs_assc_core"/>
</dbReference>
<comment type="similarity">
    <text evidence="1">Belongs to the Arg-specific ADP-ribosyltransferase family.</text>
</comment>
<keyword evidence="3" id="KW-0328">Glycosyltransferase</keyword>
<protein>
    <recommendedName>
        <fullName evidence="2">NAD(+)--protein-arginine ADP-ribosyltransferase</fullName>
        <ecNumber evidence="2">2.4.2.31</ecNumber>
    </recommendedName>
</protein>
<dbReference type="RefSeq" id="WP_138234874.1">
    <property type="nucleotide sequence ID" value="NZ_CP185860.1"/>
</dbReference>
<evidence type="ECO:0000256" key="2">
    <source>
        <dbReference type="ARBA" id="ARBA00012031"/>
    </source>
</evidence>
<evidence type="ECO:0000256" key="7">
    <source>
        <dbReference type="ARBA" id="ARBA00047597"/>
    </source>
</evidence>
<comment type="caution">
    <text evidence="11">The sequence shown here is derived from an EMBL/GenBank/DDBJ whole genome shotgun (WGS) entry which is preliminary data.</text>
</comment>
<dbReference type="Gene3D" id="2.180.10.10">
    <property type="entry name" value="RHS repeat-associated core"/>
    <property type="match status" value="4"/>
</dbReference>
<dbReference type="EMBL" id="VANI01000006">
    <property type="protein sequence ID" value="TLM78378.1"/>
    <property type="molecule type" value="Genomic_DNA"/>
</dbReference>
<keyword evidence="4" id="KW-0808">Transferase</keyword>
<dbReference type="Proteomes" id="UP000306791">
    <property type="component" value="Unassembled WGS sequence"/>
</dbReference>
<gene>
    <name evidence="11" type="ORF">FDY93_06180</name>
</gene>
<reference evidence="11 12" key="1">
    <citation type="submission" date="2019-05" db="EMBL/GenBank/DDBJ databases">
        <title>Microbulbifer harenosus sp. nov., an alginate-degrading bacterium isolated from coastal sand.</title>
        <authorList>
            <person name="Huang H."/>
            <person name="Mo K."/>
            <person name="Bao S."/>
        </authorList>
    </citation>
    <scope>NUCLEOTIDE SEQUENCE [LARGE SCALE GENOMIC DNA]</scope>
    <source>
        <strain evidence="11 12">HB161719</strain>
    </source>
</reference>
<dbReference type="EC" id="2.4.2.31" evidence="2"/>
<dbReference type="Pfam" id="PF20148">
    <property type="entry name" value="DUF6531"/>
    <property type="match status" value="1"/>
</dbReference>